<feature type="domain" description="Xylose isomerase-like TIM barrel" evidence="2">
    <location>
        <begin position="54"/>
        <end position="276"/>
    </location>
</feature>
<reference evidence="3 4" key="1">
    <citation type="submission" date="2019-03" db="EMBL/GenBank/DDBJ databases">
        <title>Genomic Encyclopedia of Type Strains, Phase IV (KMG-IV): sequencing the most valuable type-strain genomes for metagenomic binning, comparative biology and taxonomic classification.</title>
        <authorList>
            <person name="Goeker M."/>
        </authorList>
    </citation>
    <scope>NUCLEOTIDE SEQUENCE [LARGE SCALE GENOMIC DNA]</scope>
    <source>
        <strain evidence="3 4">DSM 21100</strain>
    </source>
</reference>
<keyword evidence="4" id="KW-1185">Reference proteome</keyword>
<dbReference type="InterPro" id="IPR036237">
    <property type="entry name" value="Xyl_isomerase-like_sf"/>
</dbReference>
<dbReference type="InterPro" id="IPR050312">
    <property type="entry name" value="IolE/XylAMocC-like"/>
</dbReference>
<evidence type="ECO:0000313" key="4">
    <source>
        <dbReference type="Proteomes" id="UP000295807"/>
    </source>
</evidence>
<comment type="caution">
    <text evidence="3">The sequence shown here is derived from an EMBL/GenBank/DDBJ whole genome shotgun (WGS) entry which is preliminary data.</text>
</comment>
<dbReference type="OrthoDB" id="1121759at2"/>
<dbReference type="InterPro" id="IPR013022">
    <property type="entry name" value="Xyl_isomerase-like_TIM-brl"/>
</dbReference>
<accession>A0A4V2UTJ3</accession>
<keyword evidence="3" id="KW-0413">Isomerase</keyword>
<proteinExistence type="predicted"/>
<sequence>MKKAIATFCFILTLALSFHSLKAQNAAVEELGWKIGSQAYTFRLFTLEEALGKLNTLGLKYVELYPGQKVDAGSGDATVSHNASPETIQKIKQLLKSKGVQPVCYGVVSGGDEAEWRKIFEFAKELGIEIITSEPAFNQLDMVEKLCEEFKIKLAIHNHPLPSGYWHPQIIATLLKDRSPLMGACADIGHWVRSGLDPIESLHLLEGRVISFHIKDMNKFGVREAHDVPWGTGYSNISAVMHEMKRQNFKGVYSIEYEHNWENNVPEIQESLEYFYRVAEALTTE</sequence>
<feature type="signal peptide" evidence="1">
    <location>
        <begin position="1"/>
        <end position="25"/>
    </location>
</feature>
<dbReference type="SUPFAM" id="SSF51658">
    <property type="entry name" value="Xylose isomerase-like"/>
    <property type="match status" value="1"/>
</dbReference>
<dbReference type="RefSeq" id="WP_132129765.1">
    <property type="nucleotide sequence ID" value="NZ_CP042432.1"/>
</dbReference>
<dbReference type="Gene3D" id="3.20.20.150">
    <property type="entry name" value="Divalent-metal-dependent TIM barrel enzymes"/>
    <property type="match status" value="1"/>
</dbReference>
<dbReference type="Proteomes" id="UP000295807">
    <property type="component" value="Unassembled WGS sequence"/>
</dbReference>
<dbReference type="PANTHER" id="PTHR12110">
    <property type="entry name" value="HYDROXYPYRUVATE ISOMERASE"/>
    <property type="match status" value="1"/>
</dbReference>
<evidence type="ECO:0000256" key="1">
    <source>
        <dbReference type="SAM" id="SignalP"/>
    </source>
</evidence>
<keyword evidence="1" id="KW-0732">Signal</keyword>
<evidence type="ECO:0000313" key="3">
    <source>
        <dbReference type="EMBL" id="TCS86364.1"/>
    </source>
</evidence>
<protein>
    <submittedName>
        <fullName evidence="3">Sugar phosphate isomerase/epimerase</fullName>
    </submittedName>
</protein>
<evidence type="ECO:0000259" key="2">
    <source>
        <dbReference type="Pfam" id="PF01261"/>
    </source>
</evidence>
<dbReference type="GO" id="GO:0016853">
    <property type="term" value="F:isomerase activity"/>
    <property type="evidence" value="ECO:0007669"/>
    <property type="project" value="UniProtKB-KW"/>
</dbReference>
<dbReference type="PANTHER" id="PTHR12110:SF41">
    <property type="entry name" value="INOSOSE DEHYDRATASE"/>
    <property type="match status" value="1"/>
</dbReference>
<name>A0A4V2UTJ3_9SPHI</name>
<dbReference type="Pfam" id="PF01261">
    <property type="entry name" value="AP_endonuc_2"/>
    <property type="match status" value="1"/>
</dbReference>
<dbReference type="AlphaFoldDB" id="A0A4V2UTJ3"/>
<dbReference type="EMBL" id="SMAD01000008">
    <property type="protein sequence ID" value="TCS86364.1"/>
    <property type="molecule type" value="Genomic_DNA"/>
</dbReference>
<organism evidence="3 4">
    <name type="scientific">Anseongella ginsenosidimutans</name>
    <dbReference type="NCBI Taxonomy" id="496056"/>
    <lineage>
        <taxon>Bacteria</taxon>
        <taxon>Pseudomonadati</taxon>
        <taxon>Bacteroidota</taxon>
        <taxon>Sphingobacteriia</taxon>
        <taxon>Sphingobacteriales</taxon>
        <taxon>Sphingobacteriaceae</taxon>
        <taxon>Anseongella</taxon>
    </lineage>
</organism>
<feature type="chain" id="PRO_5020561837" evidence="1">
    <location>
        <begin position="26"/>
        <end position="285"/>
    </location>
</feature>
<gene>
    <name evidence="3" type="ORF">EDD80_108157</name>
</gene>